<accession>A0ABC8J6E5</accession>
<dbReference type="AlphaFoldDB" id="A0ABC8J6E5"/>
<sequence>MGICSSIESTQVASAKLILQDGKMMEFANPVKVGYVLQKYPMCFICNSDDMDFDDAVSAISAEEELQLGQIYFALPLRWLREPLKADEMAALAVKASSALMRSGGGGGSCRRKCVDPIVVSDKYRLRVGSSDDTVGSGGVRRKGRNVDGGGGGGSSSSGRRRKCYAAELCTIEE</sequence>
<organism evidence="2 3">
    <name type="scientific">Eruca vesicaria subsp. sativa</name>
    <name type="common">Garden rocket</name>
    <name type="synonym">Eruca sativa</name>
    <dbReference type="NCBI Taxonomy" id="29727"/>
    <lineage>
        <taxon>Eukaryota</taxon>
        <taxon>Viridiplantae</taxon>
        <taxon>Streptophyta</taxon>
        <taxon>Embryophyta</taxon>
        <taxon>Tracheophyta</taxon>
        <taxon>Spermatophyta</taxon>
        <taxon>Magnoliopsida</taxon>
        <taxon>eudicotyledons</taxon>
        <taxon>Gunneridae</taxon>
        <taxon>Pentapetalae</taxon>
        <taxon>rosids</taxon>
        <taxon>malvids</taxon>
        <taxon>Brassicales</taxon>
        <taxon>Brassicaceae</taxon>
        <taxon>Brassiceae</taxon>
        <taxon>Eruca</taxon>
    </lineage>
</organism>
<reference evidence="2 3" key="1">
    <citation type="submission" date="2022-03" db="EMBL/GenBank/DDBJ databases">
        <authorList>
            <person name="Macdonald S."/>
            <person name="Ahmed S."/>
            <person name="Newling K."/>
        </authorList>
    </citation>
    <scope>NUCLEOTIDE SEQUENCE [LARGE SCALE GENOMIC DNA]</scope>
</reference>
<dbReference type="Pfam" id="PF14009">
    <property type="entry name" value="PADRE"/>
    <property type="match status" value="1"/>
</dbReference>
<evidence type="ECO:0000256" key="1">
    <source>
        <dbReference type="SAM" id="MobiDB-lite"/>
    </source>
</evidence>
<feature type="compositionally biased region" description="Gly residues" evidence="1">
    <location>
        <begin position="147"/>
        <end position="156"/>
    </location>
</feature>
<dbReference type="PANTHER" id="PTHR33052">
    <property type="entry name" value="DUF4228 DOMAIN PROTEIN-RELATED"/>
    <property type="match status" value="1"/>
</dbReference>
<comment type="caution">
    <text evidence="2">The sequence shown here is derived from an EMBL/GenBank/DDBJ whole genome shotgun (WGS) entry which is preliminary data.</text>
</comment>
<keyword evidence="3" id="KW-1185">Reference proteome</keyword>
<evidence type="ECO:0000313" key="3">
    <source>
        <dbReference type="Proteomes" id="UP001642260"/>
    </source>
</evidence>
<dbReference type="Proteomes" id="UP001642260">
    <property type="component" value="Unassembled WGS sequence"/>
</dbReference>
<dbReference type="EMBL" id="CAKOAT010081821">
    <property type="protein sequence ID" value="CAH8314859.1"/>
    <property type="molecule type" value="Genomic_DNA"/>
</dbReference>
<dbReference type="InterPro" id="IPR025322">
    <property type="entry name" value="PADRE_dom"/>
</dbReference>
<evidence type="ECO:0000313" key="2">
    <source>
        <dbReference type="EMBL" id="CAH8314859.1"/>
    </source>
</evidence>
<feature type="region of interest" description="Disordered" evidence="1">
    <location>
        <begin position="130"/>
        <end position="160"/>
    </location>
</feature>
<gene>
    <name evidence="2" type="ORF">ERUC_LOCUS7267</name>
</gene>
<protein>
    <submittedName>
        <fullName evidence="2">Uncharacterized protein</fullName>
    </submittedName>
</protein>
<proteinExistence type="predicted"/>
<name>A0ABC8J6E5_ERUVS</name>